<keyword evidence="4 5" id="KW-0472">Membrane</keyword>
<evidence type="ECO:0000313" key="6">
    <source>
        <dbReference type="EMBL" id="NKY48771.1"/>
    </source>
</evidence>
<protein>
    <submittedName>
        <fullName evidence="6">DoxX family protein</fullName>
    </submittedName>
</protein>
<dbReference type="EMBL" id="JAAXOP010000001">
    <property type="protein sequence ID" value="NKY48771.1"/>
    <property type="molecule type" value="Genomic_DNA"/>
</dbReference>
<dbReference type="Proteomes" id="UP000565711">
    <property type="component" value="Unassembled WGS sequence"/>
</dbReference>
<organism evidence="6 7">
    <name type="scientific">Nocardia vermiculata</name>
    <dbReference type="NCBI Taxonomy" id="257274"/>
    <lineage>
        <taxon>Bacteria</taxon>
        <taxon>Bacillati</taxon>
        <taxon>Actinomycetota</taxon>
        <taxon>Actinomycetes</taxon>
        <taxon>Mycobacteriales</taxon>
        <taxon>Nocardiaceae</taxon>
        <taxon>Nocardia</taxon>
    </lineage>
</organism>
<evidence type="ECO:0000256" key="2">
    <source>
        <dbReference type="ARBA" id="ARBA00022692"/>
    </source>
</evidence>
<evidence type="ECO:0000313" key="7">
    <source>
        <dbReference type="Proteomes" id="UP000565711"/>
    </source>
</evidence>
<dbReference type="AlphaFoldDB" id="A0A846XTP1"/>
<comment type="caution">
    <text evidence="6">The sequence shown here is derived from an EMBL/GenBank/DDBJ whole genome shotgun (WGS) entry which is preliminary data.</text>
</comment>
<keyword evidence="7" id="KW-1185">Reference proteome</keyword>
<keyword evidence="3 5" id="KW-1133">Transmembrane helix</keyword>
<accession>A0A846XTP1</accession>
<feature type="transmembrane region" description="Helical" evidence="5">
    <location>
        <begin position="95"/>
        <end position="114"/>
    </location>
</feature>
<evidence type="ECO:0000256" key="5">
    <source>
        <dbReference type="SAM" id="Phobius"/>
    </source>
</evidence>
<evidence type="ECO:0000256" key="4">
    <source>
        <dbReference type="ARBA" id="ARBA00023136"/>
    </source>
</evidence>
<feature type="transmembrane region" description="Helical" evidence="5">
    <location>
        <begin position="5"/>
        <end position="24"/>
    </location>
</feature>
<evidence type="ECO:0000256" key="3">
    <source>
        <dbReference type="ARBA" id="ARBA00022989"/>
    </source>
</evidence>
<reference evidence="6 7" key="1">
    <citation type="submission" date="2020-04" db="EMBL/GenBank/DDBJ databases">
        <title>MicrobeNet Type strains.</title>
        <authorList>
            <person name="Nicholson A.C."/>
        </authorList>
    </citation>
    <scope>NUCLEOTIDE SEQUENCE [LARGE SCALE GENOMIC DNA]</scope>
    <source>
        <strain evidence="6 7">JCM 12354</strain>
    </source>
</reference>
<sequence>MDIAYYIVGTVTALWVGFSGYSLFNKSEFVVEPLDRYGVPQSWWNWLALAKSAGAVGLLVGFLLPPIGIAAAVGLILYFAGAVATALRARSYGTAIFPVLYLAPAAATLVLQVAR</sequence>
<dbReference type="Pfam" id="PF13564">
    <property type="entry name" value="DoxX_2"/>
    <property type="match status" value="1"/>
</dbReference>
<dbReference type="InterPro" id="IPR032808">
    <property type="entry name" value="DoxX"/>
</dbReference>
<comment type="subcellular location">
    <subcellularLocation>
        <location evidence="1">Membrane</location>
        <topology evidence="1">Multi-pass membrane protein</topology>
    </subcellularLocation>
</comment>
<dbReference type="GO" id="GO:0016020">
    <property type="term" value="C:membrane"/>
    <property type="evidence" value="ECO:0007669"/>
    <property type="project" value="UniProtKB-SubCell"/>
</dbReference>
<dbReference type="RefSeq" id="WP_067870063.1">
    <property type="nucleotide sequence ID" value="NZ_JAAXOP010000001.1"/>
</dbReference>
<keyword evidence="2 5" id="KW-0812">Transmembrane</keyword>
<name>A0A846XTP1_9NOCA</name>
<gene>
    <name evidence="6" type="ORF">HGA08_00915</name>
</gene>
<evidence type="ECO:0000256" key="1">
    <source>
        <dbReference type="ARBA" id="ARBA00004141"/>
    </source>
</evidence>
<proteinExistence type="predicted"/>